<evidence type="ECO:0008006" key="5">
    <source>
        <dbReference type="Google" id="ProtNLM"/>
    </source>
</evidence>
<feature type="chain" id="PRO_5042121370" description="Apple domain-containing protein" evidence="2">
    <location>
        <begin position="28"/>
        <end position="148"/>
    </location>
</feature>
<comment type="caution">
    <text evidence="3">The sequence shown here is derived from an EMBL/GenBank/DDBJ whole genome shotgun (WGS) entry which is preliminary data.</text>
</comment>
<name>A0AAE1AG47_9GAST</name>
<dbReference type="Proteomes" id="UP001283361">
    <property type="component" value="Unassembled WGS sequence"/>
</dbReference>
<evidence type="ECO:0000256" key="2">
    <source>
        <dbReference type="SAM" id="SignalP"/>
    </source>
</evidence>
<evidence type="ECO:0000256" key="1">
    <source>
        <dbReference type="SAM" id="MobiDB-lite"/>
    </source>
</evidence>
<evidence type="ECO:0000313" key="4">
    <source>
        <dbReference type="Proteomes" id="UP001283361"/>
    </source>
</evidence>
<feature type="compositionally biased region" description="Low complexity" evidence="1">
    <location>
        <begin position="139"/>
        <end position="148"/>
    </location>
</feature>
<reference evidence="3" key="1">
    <citation type="journal article" date="2023" name="G3 (Bethesda)">
        <title>A reference genome for the long-term kleptoplast-retaining sea slug Elysia crispata morphotype clarki.</title>
        <authorList>
            <person name="Eastman K.E."/>
            <person name="Pendleton A.L."/>
            <person name="Shaikh M.A."/>
            <person name="Suttiyut T."/>
            <person name="Ogas R."/>
            <person name="Tomko P."/>
            <person name="Gavelis G."/>
            <person name="Widhalm J.R."/>
            <person name="Wisecaver J.H."/>
        </authorList>
    </citation>
    <scope>NUCLEOTIDE SEQUENCE</scope>
    <source>
        <strain evidence="3">ECLA1</strain>
    </source>
</reference>
<protein>
    <recommendedName>
        <fullName evidence="5">Apple domain-containing protein</fullName>
    </recommendedName>
</protein>
<evidence type="ECO:0000313" key="3">
    <source>
        <dbReference type="EMBL" id="KAK3786072.1"/>
    </source>
</evidence>
<dbReference type="AlphaFoldDB" id="A0AAE1AG47"/>
<sequence length="148" mass="17028">MLFFRHWNTGLPLVVCLLVFQILLCMGFCRENAQLFTHVRLNNRYLLTCSEDFETLVTSPKNYIYCSRACKIDPECTAYIFIKNLKSSNFDMCKSCPLQNLTGISHLLKPVNIETWVDLNKLQSIPQHKETTKAKKSMSKSSAKISAR</sequence>
<feature type="signal peptide" evidence="2">
    <location>
        <begin position="1"/>
        <end position="27"/>
    </location>
</feature>
<dbReference type="EMBL" id="JAWDGP010002018">
    <property type="protein sequence ID" value="KAK3786072.1"/>
    <property type="molecule type" value="Genomic_DNA"/>
</dbReference>
<feature type="region of interest" description="Disordered" evidence="1">
    <location>
        <begin position="129"/>
        <end position="148"/>
    </location>
</feature>
<accession>A0AAE1AG47</accession>
<proteinExistence type="predicted"/>
<organism evidence="3 4">
    <name type="scientific">Elysia crispata</name>
    <name type="common">lettuce slug</name>
    <dbReference type="NCBI Taxonomy" id="231223"/>
    <lineage>
        <taxon>Eukaryota</taxon>
        <taxon>Metazoa</taxon>
        <taxon>Spiralia</taxon>
        <taxon>Lophotrochozoa</taxon>
        <taxon>Mollusca</taxon>
        <taxon>Gastropoda</taxon>
        <taxon>Heterobranchia</taxon>
        <taxon>Euthyneura</taxon>
        <taxon>Panpulmonata</taxon>
        <taxon>Sacoglossa</taxon>
        <taxon>Placobranchoidea</taxon>
        <taxon>Plakobranchidae</taxon>
        <taxon>Elysia</taxon>
    </lineage>
</organism>
<keyword evidence="2" id="KW-0732">Signal</keyword>
<gene>
    <name evidence="3" type="ORF">RRG08_038452</name>
</gene>
<keyword evidence="4" id="KW-1185">Reference proteome</keyword>